<dbReference type="Pfam" id="PF13624">
    <property type="entry name" value="SurA_N_3"/>
    <property type="match status" value="1"/>
</dbReference>
<evidence type="ECO:0000313" key="8">
    <source>
        <dbReference type="EMBL" id="NIA56114.1"/>
    </source>
</evidence>
<dbReference type="Pfam" id="PF00639">
    <property type="entry name" value="Rotamase"/>
    <property type="match status" value="1"/>
</dbReference>
<dbReference type="PANTHER" id="PTHR47245">
    <property type="entry name" value="PEPTIDYLPROLYL ISOMERASE"/>
    <property type="match status" value="1"/>
</dbReference>
<evidence type="ECO:0000256" key="2">
    <source>
        <dbReference type="ARBA" id="ARBA00007656"/>
    </source>
</evidence>
<evidence type="ECO:0000256" key="4">
    <source>
        <dbReference type="ARBA" id="ARBA00023110"/>
    </source>
</evidence>
<reference evidence="8 9" key="1">
    <citation type="submission" date="2020-03" db="EMBL/GenBank/DDBJ databases">
        <title>Genome sequence of strain Massilia sp. TW-1.</title>
        <authorList>
            <person name="Chaudhary D.K."/>
        </authorList>
    </citation>
    <scope>NUCLEOTIDE SEQUENCE [LARGE SCALE GENOMIC DNA]</scope>
    <source>
        <strain evidence="8 9">TW-1</strain>
    </source>
</reference>
<sequence length="259" mass="28416">MIVKPARLLLAMTAMVALPSFAQNVATVNGKPIPAAKVDQVVKQVVAQGKATDSPQLREAIKKDLIGREVLIQEADKQGVGTRPDVKNAIDNARQSIIINAMLADYIKKNPVKDADIKAEYDKYKAQVGEKEYHARHILVGTEDEAKQIIAKLKGGAKFEDLAKQSKDPGSAANGGDLDWASPASFVPEFSKAMTSLQKGQITETPVKTQYGYHVIKLEDVRAAKVPPMEEVKQQIAESLQQRKLASYRDELMKKAKIQ</sequence>
<dbReference type="EMBL" id="JAAQOM010000013">
    <property type="protein sequence ID" value="NIA56114.1"/>
    <property type="molecule type" value="Genomic_DNA"/>
</dbReference>
<dbReference type="Gene3D" id="1.10.8.1040">
    <property type="match status" value="1"/>
</dbReference>
<feature type="chain" id="PRO_5045696382" description="peptidylprolyl isomerase" evidence="6">
    <location>
        <begin position="23"/>
        <end position="259"/>
    </location>
</feature>
<evidence type="ECO:0000256" key="3">
    <source>
        <dbReference type="ARBA" id="ARBA00013194"/>
    </source>
</evidence>
<dbReference type="GO" id="GO:0016853">
    <property type="term" value="F:isomerase activity"/>
    <property type="evidence" value="ECO:0007669"/>
    <property type="project" value="UniProtKB-KW"/>
</dbReference>
<comment type="caution">
    <text evidence="8">The sequence shown here is derived from an EMBL/GenBank/DDBJ whole genome shotgun (WGS) entry which is preliminary data.</text>
</comment>
<dbReference type="InterPro" id="IPR046357">
    <property type="entry name" value="PPIase_dom_sf"/>
</dbReference>
<protein>
    <recommendedName>
        <fullName evidence="3">peptidylprolyl isomerase</fullName>
        <ecNumber evidence="3">5.2.1.8</ecNumber>
    </recommendedName>
</protein>
<dbReference type="RefSeq" id="WP_166861713.1">
    <property type="nucleotide sequence ID" value="NZ_JAAQOM010000013.1"/>
</dbReference>
<feature type="domain" description="PpiC" evidence="7">
    <location>
        <begin position="130"/>
        <end position="220"/>
    </location>
</feature>
<comment type="similarity">
    <text evidence="2">Belongs to the PpiC/parvulin rotamase family.</text>
</comment>
<dbReference type="Gene3D" id="3.10.50.40">
    <property type="match status" value="1"/>
</dbReference>
<dbReference type="Proteomes" id="UP000716322">
    <property type="component" value="Unassembled WGS sequence"/>
</dbReference>
<keyword evidence="4 5" id="KW-0697">Rotamase</keyword>
<evidence type="ECO:0000256" key="5">
    <source>
        <dbReference type="PROSITE-ProRule" id="PRU00278"/>
    </source>
</evidence>
<name>A0ABX0PHR8_9BURK</name>
<dbReference type="PANTHER" id="PTHR47245:SF2">
    <property type="entry name" value="PEPTIDYL-PROLYL CIS-TRANS ISOMERASE HP_0175-RELATED"/>
    <property type="match status" value="1"/>
</dbReference>
<keyword evidence="6" id="KW-0732">Signal</keyword>
<accession>A0ABX0PHR8</accession>
<dbReference type="PROSITE" id="PS50198">
    <property type="entry name" value="PPIC_PPIASE_2"/>
    <property type="match status" value="1"/>
</dbReference>
<keyword evidence="9" id="KW-1185">Reference proteome</keyword>
<evidence type="ECO:0000256" key="1">
    <source>
        <dbReference type="ARBA" id="ARBA00000971"/>
    </source>
</evidence>
<dbReference type="InterPro" id="IPR000297">
    <property type="entry name" value="PPIase_PpiC"/>
</dbReference>
<dbReference type="SUPFAM" id="SSF109998">
    <property type="entry name" value="Triger factor/SurA peptide-binding domain-like"/>
    <property type="match status" value="1"/>
</dbReference>
<dbReference type="SUPFAM" id="SSF54534">
    <property type="entry name" value="FKBP-like"/>
    <property type="match status" value="1"/>
</dbReference>
<organism evidence="8 9">
    <name type="scientific">Telluria antibiotica</name>
    <dbReference type="NCBI Taxonomy" id="2717319"/>
    <lineage>
        <taxon>Bacteria</taxon>
        <taxon>Pseudomonadati</taxon>
        <taxon>Pseudomonadota</taxon>
        <taxon>Betaproteobacteria</taxon>
        <taxon>Burkholderiales</taxon>
        <taxon>Oxalobacteraceae</taxon>
        <taxon>Telluria group</taxon>
        <taxon>Telluria</taxon>
    </lineage>
</organism>
<keyword evidence="5 8" id="KW-0413">Isomerase</keyword>
<evidence type="ECO:0000256" key="6">
    <source>
        <dbReference type="SAM" id="SignalP"/>
    </source>
</evidence>
<dbReference type="InterPro" id="IPR050245">
    <property type="entry name" value="PrsA_foldase"/>
</dbReference>
<dbReference type="EC" id="5.2.1.8" evidence="3"/>
<feature type="signal peptide" evidence="6">
    <location>
        <begin position="1"/>
        <end position="22"/>
    </location>
</feature>
<evidence type="ECO:0000313" key="9">
    <source>
        <dbReference type="Proteomes" id="UP000716322"/>
    </source>
</evidence>
<proteinExistence type="inferred from homology"/>
<evidence type="ECO:0000259" key="7">
    <source>
        <dbReference type="PROSITE" id="PS50198"/>
    </source>
</evidence>
<dbReference type="InterPro" id="IPR027304">
    <property type="entry name" value="Trigger_fact/SurA_dom_sf"/>
</dbReference>
<comment type="catalytic activity">
    <reaction evidence="1">
        <text>[protein]-peptidylproline (omega=180) = [protein]-peptidylproline (omega=0)</text>
        <dbReference type="Rhea" id="RHEA:16237"/>
        <dbReference type="Rhea" id="RHEA-COMP:10747"/>
        <dbReference type="Rhea" id="RHEA-COMP:10748"/>
        <dbReference type="ChEBI" id="CHEBI:83833"/>
        <dbReference type="ChEBI" id="CHEBI:83834"/>
        <dbReference type="EC" id="5.2.1.8"/>
    </reaction>
</comment>
<gene>
    <name evidence="8" type="ORF">HAV22_21005</name>
</gene>